<reference evidence="2 3" key="1">
    <citation type="submission" date="2019-02" db="EMBL/GenBank/DDBJ databases">
        <title>The competitiveness to form nodules shapes the capacities of Rhizobium leguminosarum sv viciae communities to promote symbiosis with specific hosts.</title>
        <authorList>
            <person name="Boivin S."/>
            <person name="Lepetit M."/>
        </authorList>
    </citation>
    <scope>NUCLEOTIDE SEQUENCE [LARGE SCALE GENOMIC DNA]</scope>
    <source>
        <strain evidence="2 3">SPF4F3</strain>
    </source>
</reference>
<proteinExistence type="predicted"/>
<sequence length="65" mass="6951">MISVRFAPAAAPHPNPLPVKRGEGTCPARAGRGTERSRHIAFAPRAGRRWRQPDEGQAAVANSPP</sequence>
<feature type="region of interest" description="Disordered" evidence="1">
    <location>
        <begin position="1"/>
        <end position="65"/>
    </location>
</feature>
<name>A0A8G2IW70_RHILV</name>
<dbReference type="Proteomes" id="UP000291866">
    <property type="component" value="Unassembled WGS sequence"/>
</dbReference>
<accession>A0A8G2IW70</accession>
<evidence type="ECO:0000313" key="3">
    <source>
        <dbReference type="Proteomes" id="UP000291866"/>
    </source>
</evidence>
<protein>
    <submittedName>
        <fullName evidence="2">Uncharacterized protein</fullName>
    </submittedName>
</protein>
<dbReference type="EMBL" id="SJLU01000020">
    <property type="protein sequence ID" value="TBX87216.1"/>
    <property type="molecule type" value="Genomic_DNA"/>
</dbReference>
<organism evidence="2 3">
    <name type="scientific">Rhizobium leguminosarum bv. viciae</name>
    <dbReference type="NCBI Taxonomy" id="387"/>
    <lineage>
        <taxon>Bacteria</taxon>
        <taxon>Pseudomonadati</taxon>
        <taxon>Pseudomonadota</taxon>
        <taxon>Alphaproteobacteria</taxon>
        <taxon>Hyphomicrobiales</taxon>
        <taxon>Rhizobiaceae</taxon>
        <taxon>Rhizobium/Agrobacterium group</taxon>
        <taxon>Rhizobium</taxon>
    </lineage>
</organism>
<evidence type="ECO:0000313" key="2">
    <source>
        <dbReference type="EMBL" id="TBX87216.1"/>
    </source>
</evidence>
<dbReference type="AlphaFoldDB" id="A0A8G2IW70"/>
<comment type="caution">
    <text evidence="2">The sequence shown here is derived from an EMBL/GenBank/DDBJ whole genome shotgun (WGS) entry which is preliminary data.</text>
</comment>
<gene>
    <name evidence="2" type="ORF">E0H31_29570</name>
</gene>
<evidence type="ECO:0000256" key="1">
    <source>
        <dbReference type="SAM" id="MobiDB-lite"/>
    </source>
</evidence>